<dbReference type="PROSITE" id="PS00895">
    <property type="entry name" value="3_HYDROXYISOBUT_DH"/>
    <property type="match status" value="1"/>
</dbReference>
<organism evidence="6 7">
    <name type="scientific">Pseudomonas oryzihabitans</name>
    <dbReference type="NCBI Taxonomy" id="47885"/>
    <lineage>
        <taxon>Bacteria</taxon>
        <taxon>Pseudomonadati</taxon>
        <taxon>Pseudomonadota</taxon>
        <taxon>Gammaproteobacteria</taxon>
        <taxon>Pseudomonadales</taxon>
        <taxon>Pseudomonadaceae</taxon>
        <taxon>Pseudomonas</taxon>
    </lineage>
</organism>
<dbReference type="PIRSF" id="PIRSF000103">
    <property type="entry name" value="HIBADH"/>
    <property type="match status" value="1"/>
</dbReference>
<evidence type="ECO:0000259" key="5">
    <source>
        <dbReference type="Pfam" id="PF14833"/>
    </source>
</evidence>
<dbReference type="PANTHER" id="PTHR43580">
    <property type="entry name" value="OXIDOREDUCTASE GLYR1-RELATED"/>
    <property type="match status" value="1"/>
</dbReference>
<dbReference type="EMBL" id="CP013987">
    <property type="protein sequence ID" value="ALZ86522.1"/>
    <property type="molecule type" value="Genomic_DNA"/>
</dbReference>
<dbReference type="InterPro" id="IPR029154">
    <property type="entry name" value="HIBADH-like_NADP-bd"/>
</dbReference>
<name>A0A0U4HL92_9PSED</name>
<dbReference type="Pfam" id="PF03446">
    <property type="entry name" value="NAD_binding_2"/>
    <property type="match status" value="1"/>
</dbReference>
<dbReference type="InterPro" id="IPR002204">
    <property type="entry name" value="3-OH-isobutyrate_DH-rel_CS"/>
</dbReference>
<dbReference type="GO" id="GO:0016491">
    <property type="term" value="F:oxidoreductase activity"/>
    <property type="evidence" value="ECO:0007669"/>
    <property type="project" value="UniProtKB-KW"/>
</dbReference>
<dbReference type="Gene3D" id="1.10.1040.10">
    <property type="entry name" value="N-(1-d-carboxylethyl)-l-norvaline Dehydrogenase, domain 2"/>
    <property type="match status" value="1"/>
</dbReference>
<dbReference type="InterPro" id="IPR008927">
    <property type="entry name" value="6-PGluconate_DH-like_C_sf"/>
</dbReference>
<dbReference type="Proteomes" id="UP000064137">
    <property type="component" value="Chromosome"/>
</dbReference>
<dbReference type="AlphaFoldDB" id="A0A0U4HL92"/>
<keyword evidence="2" id="KW-0520">NAD</keyword>
<dbReference type="OrthoDB" id="9786703at2"/>
<dbReference type="InterPro" id="IPR015815">
    <property type="entry name" value="HIBADH-related"/>
</dbReference>
<dbReference type="Gene3D" id="3.40.50.720">
    <property type="entry name" value="NAD(P)-binding Rossmann-like Domain"/>
    <property type="match status" value="1"/>
</dbReference>
<dbReference type="SUPFAM" id="SSF48179">
    <property type="entry name" value="6-phosphogluconate dehydrogenase C-terminal domain-like"/>
    <property type="match status" value="1"/>
</dbReference>
<dbReference type="Pfam" id="PF14833">
    <property type="entry name" value="NAD_binding_11"/>
    <property type="match status" value="1"/>
</dbReference>
<dbReference type="GO" id="GO:0051287">
    <property type="term" value="F:NAD binding"/>
    <property type="evidence" value="ECO:0007669"/>
    <property type="project" value="InterPro"/>
</dbReference>
<proteinExistence type="predicted"/>
<dbReference type="RefSeq" id="WP_059316573.1">
    <property type="nucleotide sequence ID" value="NZ_CP013987.1"/>
</dbReference>
<dbReference type="SUPFAM" id="SSF51735">
    <property type="entry name" value="NAD(P)-binding Rossmann-fold domains"/>
    <property type="match status" value="1"/>
</dbReference>
<evidence type="ECO:0000256" key="2">
    <source>
        <dbReference type="ARBA" id="ARBA00023027"/>
    </source>
</evidence>
<reference evidence="6 7" key="1">
    <citation type="submission" date="2016-01" db="EMBL/GenBank/DDBJ databases">
        <title>Annotation of Pseudomonas oryzihabitans USDA-ARS-USMARC-56511.</title>
        <authorList>
            <person name="Harhay G.P."/>
            <person name="Harhay D.M."/>
            <person name="Smith T.P.L."/>
            <person name="Bono J.L."/>
            <person name="Heaton M.P."/>
            <person name="Clawson M.L."/>
            <person name="Chitko-Mckown C.G."/>
            <person name="Capik S.F."/>
            <person name="DeDonder K.D."/>
            <person name="Apley M.D."/>
            <person name="Lubbers B.V."/>
            <person name="White B.J."/>
            <person name="Larson R.L."/>
        </authorList>
    </citation>
    <scope>NUCLEOTIDE SEQUENCE [LARGE SCALE GENOMIC DNA]</scope>
    <source>
        <strain evidence="6 7">USDA-ARS-USMARC-56511</strain>
    </source>
</reference>
<evidence type="ECO:0000256" key="3">
    <source>
        <dbReference type="PIRSR" id="PIRSR000103-1"/>
    </source>
</evidence>
<feature type="domain" description="6-phosphogluconate dehydrogenase NADP-binding" evidence="4">
    <location>
        <begin position="2"/>
        <end position="156"/>
    </location>
</feature>
<dbReference type="InterPro" id="IPR006115">
    <property type="entry name" value="6PGDH_NADP-bd"/>
</dbReference>
<dbReference type="InterPro" id="IPR036291">
    <property type="entry name" value="NAD(P)-bd_dom_sf"/>
</dbReference>
<feature type="domain" description="3-hydroxyisobutyrate dehydrogenase-like NAD-binding" evidence="5">
    <location>
        <begin position="165"/>
        <end position="279"/>
    </location>
</feature>
<evidence type="ECO:0000259" key="4">
    <source>
        <dbReference type="Pfam" id="PF03446"/>
    </source>
</evidence>
<feature type="active site" evidence="3">
    <location>
        <position position="169"/>
    </location>
</feature>
<dbReference type="GO" id="GO:0050661">
    <property type="term" value="F:NADP binding"/>
    <property type="evidence" value="ECO:0007669"/>
    <property type="project" value="InterPro"/>
</dbReference>
<evidence type="ECO:0000313" key="7">
    <source>
        <dbReference type="Proteomes" id="UP000064137"/>
    </source>
</evidence>
<sequence length="291" mass="30291">MRIGFIGLGGMGQGMAANLLKAGHEVVVWNRSPEPVEALVAQGARAAATPAEAFDVEVVFSILANDAATREVVLDSGALQQARAGLIHVSMATLSVALVDELVARHAEAGVGYVAAPVFGRTDVAASGQLNIVVAGAEAAIEHVQPLLDVLGRKTWPVGVEPRQANVVKIAGNFMIASAIETMGESTALARSYGVEPAALLEILTSTLFAAPVYQNYGRLLTERKFSPAAFKLSLGLKDVGLALAAGQEKAVPLPFASVLRDNLLEAVAQGEGDLDWIALGQRSHKKAGLD</sequence>
<accession>A0A0U4HL92</accession>
<dbReference type="InterPro" id="IPR013328">
    <property type="entry name" value="6PGD_dom2"/>
</dbReference>
<gene>
    <name evidence="6" type="ORF">APT59_20775</name>
</gene>
<dbReference type="InterPro" id="IPR051265">
    <property type="entry name" value="HIBADH-related_NP60_sf"/>
</dbReference>
<dbReference type="PANTHER" id="PTHR43580:SF2">
    <property type="entry name" value="CYTOKINE-LIKE NUCLEAR FACTOR N-PAC"/>
    <property type="match status" value="1"/>
</dbReference>
<keyword evidence="1" id="KW-0560">Oxidoreductase</keyword>
<evidence type="ECO:0000313" key="6">
    <source>
        <dbReference type="EMBL" id="ALZ86522.1"/>
    </source>
</evidence>
<dbReference type="KEGG" id="por:APT59_20775"/>
<protein>
    <submittedName>
        <fullName evidence="6">Oxidoreductase</fullName>
    </submittedName>
</protein>
<dbReference type="GO" id="GO:0016054">
    <property type="term" value="P:organic acid catabolic process"/>
    <property type="evidence" value="ECO:0007669"/>
    <property type="project" value="UniProtKB-ARBA"/>
</dbReference>
<evidence type="ECO:0000256" key="1">
    <source>
        <dbReference type="ARBA" id="ARBA00023002"/>
    </source>
</evidence>